<reference evidence="1" key="2">
    <citation type="submission" date="2020-11" db="EMBL/GenBank/DDBJ databases">
        <authorList>
            <consortium name="DOE Joint Genome Institute"/>
            <person name="Kuo A."/>
            <person name="Miyauchi S."/>
            <person name="Kiss E."/>
            <person name="Drula E."/>
            <person name="Kohler A."/>
            <person name="Sanchez-Garcia M."/>
            <person name="Andreopoulos B."/>
            <person name="Barry K.W."/>
            <person name="Bonito G."/>
            <person name="Buee M."/>
            <person name="Carver A."/>
            <person name="Chen C."/>
            <person name="Cichocki N."/>
            <person name="Clum A."/>
            <person name="Culley D."/>
            <person name="Crous P.W."/>
            <person name="Fauchery L."/>
            <person name="Girlanda M."/>
            <person name="Hayes R."/>
            <person name="Keri Z."/>
            <person name="Labutti K."/>
            <person name="Lipzen A."/>
            <person name="Lombard V."/>
            <person name="Magnuson J."/>
            <person name="Maillard F."/>
            <person name="Morin E."/>
            <person name="Murat C."/>
            <person name="Nolan M."/>
            <person name="Ohm R."/>
            <person name="Pangilinan J."/>
            <person name="Pereira M."/>
            <person name="Perotto S."/>
            <person name="Peter M."/>
            <person name="Riley R."/>
            <person name="Sitrit Y."/>
            <person name="Stielow B."/>
            <person name="Szollosi G."/>
            <person name="Zifcakova L."/>
            <person name="Stursova M."/>
            <person name="Spatafora J.W."/>
            <person name="Tedersoo L."/>
            <person name="Vaario L.-M."/>
            <person name="Yamada A."/>
            <person name="Yan M."/>
            <person name="Wang P."/>
            <person name="Xu J."/>
            <person name="Bruns T."/>
            <person name="Baldrian P."/>
            <person name="Vilgalys R."/>
            <person name="Henrissat B."/>
            <person name="Grigoriev I.V."/>
            <person name="Hibbett D."/>
            <person name="Nagy L.G."/>
            <person name="Martin F.M."/>
        </authorList>
    </citation>
    <scope>NUCLEOTIDE SEQUENCE</scope>
    <source>
        <strain evidence="1">UH-Tt-Lm1</strain>
    </source>
</reference>
<dbReference type="SUPFAM" id="SSF81383">
    <property type="entry name" value="F-box domain"/>
    <property type="match status" value="1"/>
</dbReference>
<organism evidence="1 2">
    <name type="scientific">Thelephora terrestris</name>
    <dbReference type="NCBI Taxonomy" id="56493"/>
    <lineage>
        <taxon>Eukaryota</taxon>
        <taxon>Fungi</taxon>
        <taxon>Dikarya</taxon>
        <taxon>Basidiomycota</taxon>
        <taxon>Agaricomycotina</taxon>
        <taxon>Agaricomycetes</taxon>
        <taxon>Thelephorales</taxon>
        <taxon>Thelephoraceae</taxon>
        <taxon>Thelephora</taxon>
    </lineage>
</organism>
<reference evidence="1" key="1">
    <citation type="journal article" date="2020" name="Nat. Commun.">
        <title>Large-scale genome sequencing of mycorrhizal fungi provides insights into the early evolution of symbiotic traits.</title>
        <authorList>
            <person name="Miyauchi S."/>
            <person name="Kiss E."/>
            <person name="Kuo A."/>
            <person name="Drula E."/>
            <person name="Kohler A."/>
            <person name="Sanchez-Garcia M."/>
            <person name="Morin E."/>
            <person name="Andreopoulos B."/>
            <person name="Barry K.W."/>
            <person name="Bonito G."/>
            <person name="Buee M."/>
            <person name="Carver A."/>
            <person name="Chen C."/>
            <person name="Cichocki N."/>
            <person name="Clum A."/>
            <person name="Culley D."/>
            <person name="Crous P.W."/>
            <person name="Fauchery L."/>
            <person name="Girlanda M."/>
            <person name="Hayes R.D."/>
            <person name="Keri Z."/>
            <person name="LaButti K."/>
            <person name="Lipzen A."/>
            <person name="Lombard V."/>
            <person name="Magnuson J."/>
            <person name="Maillard F."/>
            <person name="Murat C."/>
            <person name="Nolan M."/>
            <person name="Ohm R.A."/>
            <person name="Pangilinan J."/>
            <person name="Pereira M.F."/>
            <person name="Perotto S."/>
            <person name="Peter M."/>
            <person name="Pfister S."/>
            <person name="Riley R."/>
            <person name="Sitrit Y."/>
            <person name="Stielow J.B."/>
            <person name="Szollosi G."/>
            <person name="Zifcakova L."/>
            <person name="Stursova M."/>
            <person name="Spatafora J.W."/>
            <person name="Tedersoo L."/>
            <person name="Vaario L.M."/>
            <person name="Yamada A."/>
            <person name="Yan M."/>
            <person name="Wang P."/>
            <person name="Xu J."/>
            <person name="Bruns T."/>
            <person name="Baldrian P."/>
            <person name="Vilgalys R."/>
            <person name="Dunand C."/>
            <person name="Henrissat B."/>
            <person name="Grigoriev I.V."/>
            <person name="Hibbett D."/>
            <person name="Nagy L.G."/>
            <person name="Martin F.M."/>
        </authorList>
    </citation>
    <scope>NUCLEOTIDE SEQUENCE</scope>
    <source>
        <strain evidence="1">UH-Tt-Lm1</strain>
    </source>
</reference>
<dbReference type="OrthoDB" id="3365698at2759"/>
<keyword evidence="2" id="KW-1185">Reference proteome</keyword>
<evidence type="ECO:0000313" key="1">
    <source>
        <dbReference type="EMBL" id="KAF9787505.1"/>
    </source>
</evidence>
<name>A0A9P6HJL0_9AGAM</name>
<dbReference type="InterPro" id="IPR036047">
    <property type="entry name" value="F-box-like_dom_sf"/>
</dbReference>
<dbReference type="AlphaFoldDB" id="A0A9P6HJL0"/>
<sequence>METVNSPKTLAEHPQEHYQRKLCPPQKCDAIYKVPMEILYKIFDLVAPPRTRDGVYALLIMTHVCRFWRIALINKPQAWATIFATQDDRRSFVETCLERSYPASLEVTVDARDLAPMYPSCTCKMDKRSRFIPNGDNPCEWHFVFELLIETRHLERVHALDILFEDLYFTYEERVQLASESCQFFNYLSPQLTLRSLSSKGSWNGQFTKLNNLTSFIFHNYSSEIDAESFRTFMLNNQFLEKLFLKRVRFKGDPNGPPIDLPKAKSFSAHYPRVPFSTIFRIPALCNLSSLLISVDRRYGYERFTFSATGDDIALTVETTRNRLTEVWQDLTGHAQPNIRHVRLDNLEDLPPANGEGAVATTLFTNTQVPHPGDRSWIYTTLLPGLTARSEGA</sequence>
<dbReference type="Proteomes" id="UP000736335">
    <property type="component" value="Unassembled WGS sequence"/>
</dbReference>
<protein>
    <recommendedName>
        <fullName evidence="3">F-box domain-containing protein</fullName>
    </recommendedName>
</protein>
<dbReference type="EMBL" id="WIUZ02000005">
    <property type="protein sequence ID" value="KAF9787505.1"/>
    <property type="molecule type" value="Genomic_DNA"/>
</dbReference>
<proteinExistence type="predicted"/>
<accession>A0A9P6HJL0</accession>
<comment type="caution">
    <text evidence="1">The sequence shown here is derived from an EMBL/GenBank/DDBJ whole genome shotgun (WGS) entry which is preliminary data.</text>
</comment>
<gene>
    <name evidence="1" type="ORF">BJ322DRAFT_1107565</name>
</gene>
<evidence type="ECO:0008006" key="3">
    <source>
        <dbReference type="Google" id="ProtNLM"/>
    </source>
</evidence>
<dbReference type="Gene3D" id="1.20.1280.50">
    <property type="match status" value="1"/>
</dbReference>
<evidence type="ECO:0000313" key="2">
    <source>
        <dbReference type="Proteomes" id="UP000736335"/>
    </source>
</evidence>